<dbReference type="Proteomes" id="UP001472866">
    <property type="component" value="Chromosome 19"/>
</dbReference>
<protein>
    <submittedName>
        <fullName evidence="2">Uncharacterized protein</fullName>
    </submittedName>
</protein>
<dbReference type="InterPro" id="IPR040320">
    <property type="entry name" value="At4g37920-like"/>
</dbReference>
<evidence type="ECO:0000256" key="1">
    <source>
        <dbReference type="SAM" id="MobiDB-lite"/>
    </source>
</evidence>
<dbReference type="EMBL" id="CP151519">
    <property type="protein sequence ID" value="WZN67386.1"/>
    <property type="molecule type" value="Genomic_DNA"/>
</dbReference>
<sequence length="410" mass="45428">MGRVFAGRSRRRRTRGLTSWRRCLPGGTRTRGCGSWPRAGGGKECGTVFLQGSRRGLWTEKEEEKGNPDTAEMKGIGDQDQKDDLQNLDGKDESLVGLVARLRDASSAYDGKKRAFDKLVDCNEVDLEGLVALLGPNNLDGPFFEFCRDVVASHREDREEQERLAGRMAAVIALREAQADLESDAEGLQKASEQLGEILESPSLEEAEKKIDLLLADGAMDPAMMMVMAKAWAGAKESTMMKEEAKDVMFHLYNKARDGLTTQQPTEFKILKHVVSQPTDRERRDVLEAAFTPGLNYEDTDVEYLSTTPERLLETVETVLTTYELQRMKFGSGALEEPARALRTREGNLTGSEVFTGMMRESQAMPGRGGAPPAGGATGVIEDLRRIRVLIKRDFMVGQNPSDEGELWMS</sequence>
<dbReference type="AlphaFoldDB" id="A0AAX4PNF5"/>
<keyword evidence="3" id="KW-1185">Reference proteome</keyword>
<reference evidence="2 3" key="1">
    <citation type="submission" date="2024-03" db="EMBL/GenBank/DDBJ databases">
        <title>Complete genome sequence of the green alga Chloropicon roscoffensis RCC1871.</title>
        <authorList>
            <person name="Lemieux C."/>
            <person name="Pombert J.-F."/>
            <person name="Otis C."/>
            <person name="Turmel M."/>
        </authorList>
    </citation>
    <scope>NUCLEOTIDE SEQUENCE [LARGE SCALE GENOMIC DNA]</scope>
    <source>
        <strain evidence="2 3">RCC1871</strain>
    </source>
</reference>
<dbReference type="PANTHER" id="PTHR31755:SF3">
    <property type="entry name" value="EXOCYST COMPLEX COMPONENT SEC6"/>
    <property type="match status" value="1"/>
</dbReference>
<accession>A0AAX4PNF5</accession>
<name>A0AAX4PNF5_9CHLO</name>
<gene>
    <name evidence="2" type="ORF">HKI87_19g89620</name>
</gene>
<evidence type="ECO:0000313" key="2">
    <source>
        <dbReference type="EMBL" id="WZN67386.1"/>
    </source>
</evidence>
<organism evidence="2 3">
    <name type="scientific">Chloropicon roscoffensis</name>
    <dbReference type="NCBI Taxonomy" id="1461544"/>
    <lineage>
        <taxon>Eukaryota</taxon>
        <taxon>Viridiplantae</taxon>
        <taxon>Chlorophyta</taxon>
        <taxon>Chloropicophyceae</taxon>
        <taxon>Chloropicales</taxon>
        <taxon>Chloropicaceae</taxon>
        <taxon>Chloropicon</taxon>
    </lineage>
</organism>
<proteinExistence type="predicted"/>
<evidence type="ECO:0000313" key="3">
    <source>
        <dbReference type="Proteomes" id="UP001472866"/>
    </source>
</evidence>
<feature type="region of interest" description="Disordered" evidence="1">
    <location>
        <begin position="60"/>
        <end position="82"/>
    </location>
</feature>
<dbReference type="PANTHER" id="PTHR31755">
    <property type="entry name" value="FOLATE RECEPTOR-LIKE"/>
    <property type="match status" value="1"/>
</dbReference>